<evidence type="ECO:0000313" key="2">
    <source>
        <dbReference type="Proteomes" id="UP000002489"/>
    </source>
</evidence>
<dbReference type="AlphaFoldDB" id="A0A0C4BKT6"/>
<organism evidence="1 2">
    <name type="scientific">Fusarium oxysporum (strain Fo5176)</name>
    <name type="common">Fusarium vascular wilt</name>
    <dbReference type="NCBI Taxonomy" id="660025"/>
    <lineage>
        <taxon>Eukaryota</taxon>
        <taxon>Fungi</taxon>
        <taxon>Dikarya</taxon>
        <taxon>Ascomycota</taxon>
        <taxon>Pezizomycotina</taxon>
        <taxon>Sordariomycetes</taxon>
        <taxon>Hypocreomycetidae</taxon>
        <taxon>Hypocreales</taxon>
        <taxon>Nectriaceae</taxon>
        <taxon>Fusarium</taxon>
        <taxon>Fusarium oxysporum species complex</taxon>
    </lineage>
</organism>
<reference evidence="1" key="2">
    <citation type="submission" date="2025-05" db="UniProtKB">
        <authorList>
            <consortium name="EnsemblFungi"/>
        </authorList>
    </citation>
    <scope>IDENTIFICATION</scope>
    <source>
        <strain evidence="1">4287 / CBS 123668 / FGSC 9935 / NRRL 34936</strain>
    </source>
</reference>
<evidence type="ECO:0000313" key="1">
    <source>
        <dbReference type="EnsemblFungi" id="FOXG_16019P0"/>
    </source>
</evidence>
<proteinExistence type="predicted"/>
<dbReference type="EnsemblFungi" id="FOXG_15561T0">
    <property type="protein sequence ID" value="FOXG_15561P0"/>
    <property type="gene ID" value="FOXG_15561"/>
</dbReference>
<accession>A0A0C4BKT6</accession>
<sequence>MDFRLRDARLIAVSDAGVVAKEEDPTFWDVLRKQIFGPEDSILGPSFLSVPSQPVQEDDAASLASVETHLLSAHKAPRRTLPHMIPVIPGVQAGYKKFNLGSNSC</sequence>
<dbReference type="EnsemblFungi" id="FOXG_16019T0">
    <property type="protein sequence ID" value="FOXG_16019P0"/>
    <property type="gene ID" value="FOXG_16019"/>
</dbReference>
<name>A0A0C4BKT6_FUSOF</name>
<protein>
    <submittedName>
        <fullName evidence="1">Uncharacterized protein</fullName>
    </submittedName>
</protein>
<dbReference type="Proteomes" id="UP000002489">
    <property type="component" value="Unassembled WGS sequence"/>
</dbReference>
<reference evidence="2" key="1">
    <citation type="journal article" date="2012" name="Mol. Plant Microbe Interact.">
        <title>A highly conserved effector in Fusarium oxysporum is required for full virulence on Arabidopsis.</title>
        <authorList>
            <person name="Thatcher L.F."/>
            <person name="Gardiner D.M."/>
            <person name="Kazan K."/>
            <person name="Manners J."/>
        </authorList>
    </citation>
    <scope>NUCLEOTIDE SEQUENCE [LARGE SCALE GENOMIC DNA]</scope>
    <source>
        <strain evidence="2">Fo5176</strain>
    </source>
</reference>